<protein>
    <submittedName>
        <fullName evidence="1">Uncharacterized protein</fullName>
    </submittedName>
</protein>
<keyword evidence="2" id="KW-1185">Reference proteome</keyword>
<dbReference type="PROSITE" id="PS51257">
    <property type="entry name" value="PROKAR_LIPOPROTEIN"/>
    <property type="match status" value="1"/>
</dbReference>
<evidence type="ECO:0000313" key="2">
    <source>
        <dbReference type="Proteomes" id="UP001291926"/>
    </source>
</evidence>
<organism evidence="1 2">
    <name type="scientific">Penstemon davidsonii</name>
    <dbReference type="NCBI Taxonomy" id="160366"/>
    <lineage>
        <taxon>Eukaryota</taxon>
        <taxon>Viridiplantae</taxon>
        <taxon>Streptophyta</taxon>
        <taxon>Embryophyta</taxon>
        <taxon>Tracheophyta</taxon>
        <taxon>Spermatophyta</taxon>
        <taxon>Magnoliopsida</taxon>
        <taxon>eudicotyledons</taxon>
        <taxon>Gunneridae</taxon>
        <taxon>Pentapetalae</taxon>
        <taxon>asterids</taxon>
        <taxon>lamiids</taxon>
        <taxon>Lamiales</taxon>
        <taxon>Plantaginaceae</taxon>
        <taxon>Cheloneae</taxon>
        <taxon>Penstemon</taxon>
    </lineage>
</organism>
<dbReference type="EMBL" id="JAYDYQ010002688">
    <property type="protein sequence ID" value="KAK4477277.1"/>
    <property type="molecule type" value="Genomic_DNA"/>
</dbReference>
<name>A0ABR0CJZ7_9LAMI</name>
<evidence type="ECO:0000313" key="1">
    <source>
        <dbReference type="EMBL" id="KAK4477277.1"/>
    </source>
</evidence>
<proteinExistence type="predicted"/>
<dbReference type="Proteomes" id="UP001291926">
    <property type="component" value="Unassembled WGS sequence"/>
</dbReference>
<comment type="caution">
    <text evidence="1">The sequence shown here is derived from an EMBL/GenBank/DDBJ whole genome shotgun (WGS) entry which is preliminary data.</text>
</comment>
<accession>A0ABR0CJZ7</accession>
<sequence length="87" mass="9292">MRGSRSGSCDDRCGCPAPCPGGIACAHLAEEEEEMRQRWSTSSARAGNTVDAIPVSVPRRKRWGGLGRPFASVVLDVPVLLALQLDI</sequence>
<reference evidence="1 2" key="1">
    <citation type="journal article" date="2023" name="bioRxiv">
        <title>Genome report: Whole genome sequence and annotation of Penstemon davidsonii.</title>
        <authorList>
            <person name="Ostevik K.L."/>
            <person name="Alabady M."/>
            <person name="Zhang M."/>
            <person name="Rausher M.D."/>
        </authorList>
    </citation>
    <scope>NUCLEOTIDE SEQUENCE [LARGE SCALE GENOMIC DNA]</scope>
    <source>
        <strain evidence="1">DNT005</strain>
        <tissue evidence="1">Whole leaf</tissue>
    </source>
</reference>
<gene>
    <name evidence="1" type="ORF">RD792_016491</name>
</gene>